<dbReference type="AlphaFoldDB" id="A0A1M8A2C2"/>
<dbReference type="GO" id="GO:0071028">
    <property type="term" value="P:nuclear mRNA surveillance"/>
    <property type="evidence" value="ECO:0007669"/>
    <property type="project" value="TreeGrafter"/>
</dbReference>
<dbReference type="GO" id="GO:0035925">
    <property type="term" value="F:mRNA 3'-UTR AU-rich region binding"/>
    <property type="evidence" value="ECO:0007669"/>
    <property type="project" value="TreeGrafter"/>
</dbReference>
<dbReference type="SUPFAM" id="SSF55666">
    <property type="entry name" value="Ribonuclease PH domain 2-like"/>
    <property type="match status" value="1"/>
</dbReference>
<evidence type="ECO:0000313" key="10">
    <source>
        <dbReference type="Proteomes" id="UP000186303"/>
    </source>
</evidence>
<comment type="similarity">
    <text evidence="3">Belongs to the RNase PH family.</text>
</comment>
<evidence type="ECO:0000259" key="8">
    <source>
        <dbReference type="Pfam" id="PF03725"/>
    </source>
</evidence>
<protein>
    <submittedName>
        <fullName evidence="9">Similar to S.cerevisiae protein RRP45 (Exosome non-catalytic core component)</fullName>
    </submittedName>
</protein>
<dbReference type="InterPro" id="IPR036345">
    <property type="entry name" value="ExoRNase_PH_dom2_sf"/>
</dbReference>
<name>A0A1M8A2C2_MALS4</name>
<reference evidence="10" key="1">
    <citation type="journal article" date="2017" name="Nucleic Acids Res.">
        <title>Proteogenomics produces comprehensive and highly accurate protein-coding gene annotation in a complete genome assembly of Malassezia sympodialis.</title>
        <authorList>
            <person name="Zhu Y."/>
            <person name="Engstroem P.G."/>
            <person name="Tellgren-Roth C."/>
            <person name="Baudo C.D."/>
            <person name="Kennell J.C."/>
            <person name="Sun S."/>
            <person name="Billmyre R.B."/>
            <person name="Schroeder M.S."/>
            <person name="Andersson A."/>
            <person name="Holm T."/>
            <person name="Sigurgeirsson B."/>
            <person name="Wu G."/>
            <person name="Sankaranarayanan S.R."/>
            <person name="Siddharthan R."/>
            <person name="Sanyal K."/>
            <person name="Lundeberg J."/>
            <person name="Nystedt B."/>
            <person name="Boekhout T."/>
            <person name="Dawson T.L. Jr."/>
            <person name="Heitman J."/>
            <person name="Scheynius A."/>
            <person name="Lehtioe J."/>
        </authorList>
    </citation>
    <scope>NUCLEOTIDE SEQUENCE [LARGE SCALE GENOMIC DNA]</scope>
    <source>
        <strain evidence="10">ATCC 42132</strain>
    </source>
</reference>
<evidence type="ECO:0000259" key="7">
    <source>
        <dbReference type="Pfam" id="PF01138"/>
    </source>
</evidence>
<dbReference type="Pfam" id="PF03725">
    <property type="entry name" value="RNase_PH_C"/>
    <property type="match status" value="1"/>
</dbReference>
<dbReference type="GO" id="GO:0034475">
    <property type="term" value="P:U4 snRNA 3'-end processing"/>
    <property type="evidence" value="ECO:0007669"/>
    <property type="project" value="TreeGrafter"/>
</dbReference>
<dbReference type="SUPFAM" id="SSF54211">
    <property type="entry name" value="Ribosomal protein S5 domain 2-like"/>
    <property type="match status" value="1"/>
</dbReference>
<keyword evidence="5" id="KW-0694">RNA-binding</keyword>
<dbReference type="CDD" id="cd11368">
    <property type="entry name" value="RNase_PH_RRP45"/>
    <property type="match status" value="1"/>
</dbReference>
<feature type="domain" description="Exoribonuclease phosphorolytic" evidence="8">
    <location>
        <begin position="275"/>
        <end position="321"/>
    </location>
</feature>
<dbReference type="GO" id="GO:0034473">
    <property type="term" value="P:U1 snRNA 3'-end processing"/>
    <property type="evidence" value="ECO:0007669"/>
    <property type="project" value="TreeGrafter"/>
</dbReference>
<dbReference type="InterPro" id="IPR050590">
    <property type="entry name" value="Exosome_comp_Rrp42_subfam"/>
</dbReference>
<comment type="subcellular location">
    <subcellularLocation>
        <location evidence="2">Cytoplasm</location>
    </subcellularLocation>
    <subcellularLocation>
        <location evidence="1">Nucleus</location>
    </subcellularLocation>
</comment>
<gene>
    <name evidence="9" type="ORF">MSYG_0960</name>
</gene>
<dbReference type="GO" id="GO:0000176">
    <property type="term" value="C:nuclear exosome (RNase complex)"/>
    <property type="evidence" value="ECO:0007669"/>
    <property type="project" value="TreeGrafter"/>
</dbReference>
<dbReference type="GO" id="GO:0071038">
    <property type="term" value="P:TRAMP-dependent tRNA surveillance pathway"/>
    <property type="evidence" value="ECO:0007669"/>
    <property type="project" value="TreeGrafter"/>
</dbReference>
<feature type="domain" description="Exoribonuclease phosphorolytic" evidence="7">
    <location>
        <begin position="56"/>
        <end position="192"/>
    </location>
</feature>
<keyword evidence="6" id="KW-0539">Nucleus</keyword>
<dbReference type="OrthoDB" id="10264038at2759"/>
<dbReference type="GO" id="GO:0000177">
    <property type="term" value="C:cytoplasmic exosome (RNase complex)"/>
    <property type="evidence" value="ECO:0007669"/>
    <property type="project" value="TreeGrafter"/>
</dbReference>
<dbReference type="GO" id="GO:0016075">
    <property type="term" value="P:rRNA catabolic process"/>
    <property type="evidence" value="ECO:0007669"/>
    <property type="project" value="TreeGrafter"/>
</dbReference>
<evidence type="ECO:0000256" key="2">
    <source>
        <dbReference type="ARBA" id="ARBA00004496"/>
    </source>
</evidence>
<dbReference type="Pfam" id="PF01138">
    <property type="entry name" value="RNase_PH"/>
    <property type="match status" value="1"/>
</dbReference>
<dbReference type="InterPro" id="IPR015847">
    <property type="entry name" value="ExoRNase_PH_dom2"/>
</dbReference>
<keyword evidence="10" id="KW-1185">Reference proteome</keyword>
<dbReference type="InterPro" id="IPR033100">
    <property type="entry name" value="Rrp45"/>
</dbReference>
<dbReference type="EMBL" id="LT671822">
    <property type="protein sequence ID" value="SHO76622.1"/>
    <property type="molecule type" value="Genomic_DNA"/>
</dbReference>
<evidence type="ECO:0000256" key="3">
    <source>
        <dbReference type="ARBA" id="ARBA00006678"/>
    </source>
</evidence>
<dbReference type="InterPro" id="IPR001247">
    <property type="entry name" value="ExoRNase_PH_dom1"/>
</dbReference>
<dbReference type="Gene3D" id="3.30.230.70">
    <property type="entry name" value="GHMP Kinase, N-terminal domain"/>
    <property type="match status" value="1"/>
</dbReference>
<evidence type="ECO:0000256" key="5">
    <source>
        <dbReference type="ARBA" id="ARBA00022884"/>
    </source>
</evidence>
<dbReference type="InterPro" id="IPR020568">
    <property type="entry name" value="Ribosomal_Su5_D2-typ_SF"/>
</dbReference>
<dbReference type="GO" id="GO:0071035">
    <property type="term" value="P:nuclear polyadenylation-dependent rRNA catabolic process"/>
    <property type="evidence" value="ECO:0007669"/>
    <property type="project" value="TreeGrafter"/>
</dbReference>
<evidence type="ECO:0000256" key="6">
    <source>
        <dbReference type="ARBA" id="ARBA00023242"/>
    </source>
</evidence>
<dbReference type="GO" id="GO:0000467">
    <property type="term" value="P:exonucleolytic trimming to generate mature 3'-end of 5.8S rRNA from tricistronic rRNA transcript (SSU-rRNA, 5.8S rRNA, LSU-rRNA)"/>
    <property type="evidence" value="ECO:0007669"/>
    <property type="project" value="TreeGrafter"/>
</dbReference>
<dbReference type="PANTHER" id="PTHR11097">
    <property type="entry name" value="EXOSOME COMPLEX EXONUCLEASE RIBOSOMAL RNA PROCESSING PROTEIN"/>
    <property type="match status" value="1"/>
</dbReference>
<sequence>MCCSCLDRFFNRAVLAVKSFTMPAGDLVPPSLTEQHFLLHALRSTAVRVDGRKFGQARPVRIEFSNRQGWCQVSLGHTVVVASVDATLGPPRAERPYEGQLQITTDIMPMAGVEYDAGGVAGATESREREALFDRLVERAVRHTEAIDREALCVIAGKVVWHIHLTVHLLADHGAPVDAAVLASMVALRHFRRSDVSVADGEVTVHSSDERVPVPLAYHHMPFCMSFAMFILRPETETERSLLMAQSHTASTDSQLVDMDVEKEGPKELDIPVALLDPSMLEQTLAHSSISIVMNAQREVCVLDKAGGVSLPYQVIMALLKDAAMRAKELTQLVETALAEDASKRVTSVP</sequence>
<dbReference type="STRING" id="1230383.A0A1M8A2C2"/>
<organism evidence="9 10">
    <name type="scientific">Malassezia sympodialis (strain ATCC 42132)</name>
    <name type="common">Atopic eczema-associated yeast</name>
    <dbReference type="NCBI Taxonomy" id="1230383"/>
    <lineage>
        <taxon>Eukaryota</taxon>
        <taxon>Fungi</taxon>
        <taxon>Dikarya</taxon>
        <taxon>Basidiomycota</taxon>
        <taxon>Ustilaginomycotina</taxon>
        <taxon>Malasseziomycetes</taxon>
        <taxon>Malasseziales</taxon>
        <taxon>Malasseziaceae</taxon>
        <taxon>Malassezia</taxon>
    </lineage>
</organism>
<accession>A0A1M8A2C2</accession>
<dbReference type="GO" id="GO:0034476">
    <property type="term" value="P:U5 snRNA 3'-end processing"/>
    <property type="evidence" value="ECO:0007669"/>
    <property type="project" value="TreeGrafter"/>
</dbReference>
<dbReference type="VEuPathDB" id="FungiDB:MSYG_0960"/>
<evidence type="ECO:0000256" key="1">
    <source>
        <dbReference type="ARBA" id="ARBA00004123"/>
    </source>
</evidence>
<dbReference type="PANTHER" id="PTHR11097:SF14">
    <property type="entry name" value="EXOSOME COMPLEX COMPONENT RRP45"/>
    <property type="match status" value="1"/>
</dbReference>
<evidence type="ECO:0000256" key="4">
    <source>
        <dbReference type="ARBA" id="ARBA00022490"/>
    </source>
</evidence>
<keyword evidence="4" id="KW-0963">Cytoplasm</keyword>
<proteinExistence type="inferred from homology"/>
<dbReference type="Proteomes" id="UP000186303">
    <property type="component" value="Chromosome 2"/>
</dbReference>
<dbReference type="InterPro" id="IPR027408">
    <property type="entry name" value="PNPase/RNase_PH_dom_sf"/>
</dbReference>
<evidence type="ECO:0000313" key="9">
    <source>
        <dbReference type="EMBL" id="SHO76622.1"/>
    </source>
</evidence>
<dbReference type="OMA" id="GPQFENG"/>